<dbReference type="STRING" id="1385369.N825_23005"/>
<protein>
    <recommendedName>
        <fullName evidence="1">Autotransporter domain-containing protein</fullName>
    </recommendedName>
</protein>
<dbReference type="InterPro" id="IPR036709">
    <property type="entry name" value="Autotransporte_beta_dom_sf"/>
</dbReference>
<dbReference type="AlphaFoldDB" id="W9GSZ5"/>
<dbReference type="Proteomes" id="UP000019486">
    <property type="component" value="Unassembled WGS sequence"/>
</dbReference>
<reference evidence="2 3" key="1">
    <citation type="submission" date="2013-08" db="EMBL/GenBank/DDBJ databases">
        <title>The genome sequence of Skermanella stibiiresistens.</title>
        <authorList>
            <person name="Zhu W."/>
            <person name="Wang G."/>
        </authorList>
    </citation>
    <scope>NUCLEOTIDE SEQUENCE [LARGE SCALE GENOMIC DNA]</scope>
    <source>
        <strain evidence="2 3">SB22</strain>
    </source>
</reference>
<evidence type="ECO:0000313" key="2">
    <source>
        <dbReference type="EMBL" id="EWY36889.1"/>
    </source>
</evidence>
<evidence type="ECO:0000313" key="3">
    <source>
        <dbReference type="Proteomes" id="UP000019486"/>
    </source>
</evidence>
<proteinExistence type="predicted"/>
<dbReference type="InterPro" id="IPR005546">
    <property type="entry name" value="Autotransporte_beta"/>
</dbReference>
<keyword evidence="3" id="KW-1185">Reference proteome</keyword>
<dbReference type="PATRIC" id="fig|1385369.3.peg.6078"/>
<dbReference type="SMART" id="SM00869">
    <property type="entry name" value="Autotransporter"/>
    <property type="match status" value="1"/>
</dbReference>
<dbReference type="PROSITE" id="PS51208">
    <property type="entry name" value="AUTOTRANSPORTER"/>
    <property type="match status" value="1"/>
</dbReference>
<dbReference type="EMBL" id="AVFL01000034">
    <property type="protein sequence ID" value="EWY36889.1"/>
    <property type="molecule type" value="Genomic_DNA"/>
</dbReference>
<gene>
    <name evidence="2" type="ORF">N825_23005</name>
</gene>
<accession>W9GSZ5</accession>
<dbReference type="Gene3D" id="2.40.128.130">
    <property type="entry name" value="Autotransporter beta-domain"/>
    <property type="match status" value="1"/>
</dbReference>
<dbReference type="InterPro" id="IPR011050">
    <property type="entry name" value="Pectin_lyase_fold/virulence"/>
</dbReference>
<dbReference type="Pfam" id="PF03797">
    <property type="entry name" value="Autotransporter"/>
    <property type="match status" value="1"/>
</dbReference>
<organism evidence="2 3">
    <name type="scientific">Skermanella stibiiresistens SB22</name>
    <dbReference type="NCBI Taxonomy" id="1385369"/>
    <lineage>
        <taxon>Bacteria</taxon>
        <taxon>Pseudomonadati</taxon>
        <taxon>Pseudomonadota</taxon>
        <taxon>Alphaproteobacteria</taxon>
        <taxon>Rhodospirillales</taxon>
        <taxon>Azospirillaceae</taxon>
        <taxon>Skermanella</taxon>
    </lineage>
</organism>
<dbReference type="SUPFAM" id="SSF51126">
    <property type="entry name" value="Pectin lyase-like"/>
    <property type="match status" value="1"/>
</dbReference>
<name>W9GSZ5_9PROT</name>
<sequence length="972" mass="96048">MVTDAVVVDANASVTNRGTIATSLSPAAAAAVYAVRTGAGAFTNTSTGTITATGNAIAGTSDSTQVYAVRAAGTLVNDGAISVTGSATSVPTGGNEGVVVGVRVDGDASTLTNTGTISATGAIITPVGTGAAPEVGKVQGVRLNGLANTLTNSGTITGTKDGVRVQSRATGTVTTIINEAGGVIRGAQDTGISGRAAAAGATTAAPGANGGANGIVINRGLIEGLGDDGIDFSSVSGSTRIDNHGTIRASGSVDPLGQAGTETNEAITINAGTVNNFAGGVIQSQHHGIYFVVSASDSPLATGAGTVVNQGSVIGEQGYGIRFFGAFNDSVTNTGVISGGNGTAIDFGAGDDSLALGTGSVVTGAVNGGAGADGVTLTGTGSHAGTFLNFETLTVSGANSAWTLSGASTFGGAGTTVAAGTLTSTGRLLGKVAVASGARLNASGATGALTNSGTLAIGDGAISALTVAGDFAQGAGSVWEVDIDAVGGNDKLTADGGATLAGGTIALTGASGEYQRNTVYTLLTAAGGVTGTFADVTSNLPALGFTFLKPELGYTVSDVRMSLVFSDTTFASAARGAAESRVATSLDHVKRTAGGSLAPVLDEVARMTPSQARTAFAQLDPEVAAINAGIGSVSATRVAGLVSRRLGQVGAGALAATPGASSFAGPQFSFAGTDGDFGHGAPLAAFGGMSSDPGAAWGGWARGYGMLGHADASGGVGGSDSRTAGTAMGLDYRLTDDLTVGVFGGYSRTDLSYDGRSDDTDIDSWQAGVYGGLTIGNSYVNAQAGYARNTHESVRVVQVGASTFRPRADYDGHEFNGYLEAGHRFHLADGFGLQPLVSLQAGQIVQDAYSETGAAGVRVEKATSESLRPSVEVRLDRAFTVSDDGAKLTPELRVRYARELLDTDQSVTASFVGATGGSFVVPGRSGSRDIVGLGAGVTAAAADGVAWFLDYDAELRDDQNVQAISAGLRLSW</sequence>
<feature type="domain" description="Autotransporter" evidence="1">
    <location>
        <begin position="692"/>
        <end position="972"/>
    </location>
</feature>
<comment type="caution">
    <text evidence="2">The sequence shown here is derived from an EMBL/GenBank/DDBJ whole genome shotgun (WGS) entry which is preliminary data.</text>
</comment>
<evidence type="ECO:0000259" key="1">
    <source>
        <dbReference type="PROSITE" id="PS51208"/>
    </source>
</evidence>
<dbReference type="SUPFAM" id="SSF103515">
    <property type="entry name" value="Autotransporter"/>
    <property type="match status" value="1"/>
</dbReference>